<feature type="domain" description="Rieske" evidence="6">
    <location>
        <begin position="187"/>
        <end position="290"/>
    </location>
</feature>
<evidence type="ECO:0000256" key="3">
    <source>
        <dbReference type="ARBA" id="ARBA00023002"/>
    </source>
</evidence>
<dbReference type="EMBL" id="FNKO01000001">
    <property type="protein sequence ID" value="SDQ21098.1"/>
    <property type="molecule type" value="Genomic_DNA"/>
</dbReference>
<dbReference type="SUPFAM" id="SSF50022">
    <property type="entry name" value="ISP domain"/>
    <property type="match status" value="1"/>
</dbReference>
<accession>A0A1H0Z142</accession>
<keyword evidence="7" id="KW-0223">Dioxygenase</keyword>
<keyword evidence="8" id="KW-1185">Reference proteome</keyword>
<evidence type="ECO:0000256" key="2">
    <source>
        <dbReference type="ARBA" id="ARBA00022723"/>
    </source>
</evidence>
<dbReference type="AlphaFoldDB" id="A0A1H0Z142"/>
<proteinExistence type="predicted"/>
<dbReference type="Pfam" id="PF09990">
    <property type="entry name" value="DUF2231"/>
    <property type="match status" value="1"/>
</dbReference>
<dbReference type="Pfam" id="PF00355">
    <property type="entry name" value="Rieske"/>
    <property type="match status" value="1"/>
</dbReference>
<keyword evidence="1" id="KW-0001">2Fe-2S</keyword>
<evidence type="ECO:0000256" key="5">
    <source>
        <dbReference type="ARBA" id="ARBA00023014"/>
    </source>
</evidence>
<keyword evidence="4" id="KW-0408">Iron</keyword>
<dbReference type="InterPro" id="IPR036922">
    <property type="entry name" value="Rieske_2Fe-2S_sf"/>
</dbReference>
<name>A0A1H0Z142_9ACTN</name>
<dbReference type="STRING" id="995062.SAMN04489718_0781"/>
<keyword evidence="2" id="KW-0479">Metal-binding</keyword>
<dbReference type="Gene3D" id="2.102.10.10">
    <property type="entry name" value="Rieske [2Fe-2S] iron-sulphur domain"/>
    <property type="match status" value="1"/>
</dbReference>
<dbReference type="InterPro" id="IPR017941">
    <property type="entry name" value="Rieske_2Fe-2S"/>
</dbReference>
<dbReference type="InterPro" id="IPR019251">
    <property type="entry name" value="DUF2231_TM"/>
</dbReference>
<sequence length="302" mass="31763">MRPFSALDRIAEWSWLDKPASALRDAVFAVLRNRRFRDVLHGVWLGHPVHPMLVQAPVGAFLSAGVLDASPERGAGERRAAESLIGLGVVTSLPATLAGAADFAQGHEEQQRTGLVHAATNGAALTSYVLSLRWRAGGRDRAGVLAGWTGLALIAAGGLLGGHLSYHQSTGVNHADAVPHVAPEDWTDLGALSELRDRVPSRRMVGEVPVVVVRDGTELHVLADRCSHASGPLSDGTLSWRAGSSGNAPCLQCPWHGSVFRLSDGGVEHGPATAPQPTFHTRVVGGRVQARVRRIPGVPAGG</sequence>
<dbReference type="GO" id="GO:0051213">
    <property type="term" value="F:dioxygenase activity"/>
    <property type="evidence" value="ECO:0007669"/>
    <property type="project" value="UniProtKB-KW"/>
</dbReference>
<dbReference type="GO" id="GO:0046872">
    <property type="term" value="F:metal ion binding"/>
    <property type="evidence" value="ECO:0007669"/>
    <property type="project" value="UniProtKB-KW"/>
</dbReference>
<dbReference type="PANTHER" id="PTHR21266">
    <property type="entry name" value="IRON-SULFUR DOMAIN CONTAINING PROTEIN"/>
    <property type="match status" value="1"/>
</dbReference>
<evidence type="ECO:0000256" key="1">
    <source>
        <dbReference type="ARBA" id="ARBA00022714"/>
    </source>
</evidence>
<dbReference type="GO" id="GO:0004497">
    <property type="term" value="F:monooxygenase activity"/>
    <property type="evidence" value="ECO:0007669"/>
    <property type="project" value="UniProtKB-ARBA"/>
</dbReference>
<dbReference type="InterPro" id="IPR050584">
    <property type="entry name" value="Cholesterol_7-desaturase"/>
</dbReference>
<dbReference type="RefSeq" id="WP_092521080.1">
    <property type="nucleotide sequence ID" value="NZ_FNKO01000001.1"/>
</dbReference>
<dbReference type="OrthoDB" id="9795104at2"/>
<reference evidence="8" key="1">
    <citation type="submission" date="2016-10" db="EMBL/GenBank/DDBJ databases">
        <authorList>
            <person name="Varghese N."/>
            <person name="Submissions S."/>
        </authorList>
    </citation>
    <scope>NUCLEOTIDE SEQUENCE [LARGE SCALE GENOMIC DNA]</scope>
    <source>
        <strain evidence="8">DSM 45459</strain>
    </source>
</reference>
<evidence type="ECO:0000313" key="7">
    <source>
        <dbReference type="EMBL" id="SDQ21098.1"/>
    </source>
</evidence>
<dbReference type="Proteomes" id="UP000199301">
    <property type="component" value="Unassembled WGS sequence"/>
</dbReference>
<evidence type="ECO:0000313" key="8">
    <source>
        <dbReference type="Proteomes" id="UP000199301"/>
    </source>
</evidence>
<gene>
    <name evidence="7" type="ORF">SAMN04489718_0781</name>
</gene>
<dbReference type="GO" id="GO:0016705">
    <property type="term" value="F:oxidoreductase activity, acting on paired donors, with incorporation or reduction of molecular oxygen"/>
    <property type="evidence" value="ECO:0007669"/>
    <property type="project" value="UniProtKB-ARBA"/>
</dbReference>
<evidence type="ECO:0000256" key="4">
    <source>
        <dbReference type="ARBA" id="ARBA00023004"/>
    </source>
</evidence>
<dbReference type="PROSITE" id="PS51296">
    <property type="entry name" value="RIESKE"/>
    <property type="match status" value="1"/>
</dbReference>
<dbReference type="CDD" id="cd03467">
    <property type="entry name" value="Rieske"/>
    <property type="match status" value="1"/>
</dbReference>
<dbReference type="GO" id="GO:0051537">
    <property type="term" value="F:2 iron, 2 sulfur cluster binding"/>
    <property type="evidence" value="ECO:0007669"/>
    <property type="project" value="UniProtKB-KW"/>
</dbReference>
<protein>
    <submittedName>
        <fullName evidence="7">Ferredoxin subunit of nitrite reductase or a ring-hydroxylating dioxygenase</fullName>
    </submittedName>
</protein>
<organism evidence="7 8">
    <name type="scientific">Actinopolyspora saharensis</name>
    <dbReference type="NCBI Taxonomy" id="995062"/>
    <lineage>
        <taxon>Bacteria</taxon>
        <taxon>Bacillati</taxon>
        <taxon>Actinomycetota</taxon>
        <taxon>Actinomycetes</taxon>
        <taxon>Actinopolysporales</taxon>
        <taxon>Actinopolysporaceae</taxon>
        <taxon>Actinopolyspora</taxon>
    </lineage>
</organism>
<keyword evidence="3" id="KW-0560">Oxidoreductase</keyword>
<keyword evidence="5" id="KW-0411">Iron-sulfur</keyword>
<dbReference type="PANTHER" id="PTHR21266:SF60">
    <property type="entry name" value="3-KETOSTEROID-9-ALPHA-MONOOXYGENASE, OXYGENASE COMPONENT"/>
    <property type="match status" value="1"/>
</dbReference>
<evidence type="ECO:0000259" key="6">
    <source>
        <dbReference type="PROSITE" id="PS51296"/>
    </source>
</evidence>